<dbReference type="Proteomes" id="UP000006727">
    <property type="component" value="Chromosome 16"/>
</dbReference>
<dbReference type="AlphaFoldDB" id="A0A2K1J6N6"/>
<gene>
    <name evidence="3" type="primary">LOC112293090</name>
    <name evidence="2" type="ORF">PHYPA_020301</name>
</gene>
<name>A0A2K1J6N6_PHYPA</name>
<keyword evidence="4" id="KW-1185">Reference proteome</keyword>
<reference evidence="3" key="3">
    <citation type="submission" date="2020-12" db="UniProtKB">
        <authorList>
            <consortium name="EnsemblPlants"/>
        </authorList>
    </citation>
    <scope>IDENTIFICATION</scope>
</reference>
<dbReference type="STRING" id="3218.A0A2K1J6N6"/>
<dbReference type="EMBL" id="ABEU02000016">
    <property type="protein sequence ID" value="PNR37194.1"/>
    <property type="molecule type" value="Genomic_DNA"/>
</dbReference>
<accession>A0A2K1J6N6</accession>
<dbReference type="Gramene" id="Pp3c16_1200V3.3">
    <property type="protein sequence ID" value="Pp3c16_1200V3.3"/>
    <property type="gene ID" value="Pp3c16_1200"/>
</dbReference>
<dbReference type="GeneID" id="112293090"/>
<dbReference type="GO" id="GO:0006355">
    <property type="term" value="P:regulation of DNA-templated transcription"/>
    <property type="evidence" value="ECO:0007669"/>
    <property type="project" value="InterPro"/>
</dbReference>
<protein>
    <recommendedName>
        <fullName evidence="5">GIY-YIG domain-containing protein</fullName>
    </recommendedName>
</protein>
<evidence type="ECO:0000313" key="4">
    <source>
        <dbReference type="Proteomes" id="UP000006727"/>
    </source>
</evidence>
<evidence type="ECO:0000313" key="3">
    <source>
        <dbReference type="EnsemblPlants" id="Pp3c16_1200V3.1"/>
    </source>
</evidence>
<dbReference type="FunCoup" id="A0A2K1J6N6">
    <property type="interactions" value="414"/>
</dbReference>
<organism evidence="2">
    <name type="scientific">Physcomitrium patens</name>
    <name type="common">Spreading-leaved earth moss</name>
    <name type="synonym">Physcomitrella patens</name>
    <dbReference type="NCBI Taxonomy" id="3218"/>
    <lineage>
        <taxon>Eukaryota</taxon>
        <taxon>Viridiplantae</taxon>
        <taxon>Streptophyta</taxon>
        <taxon>Embryophyta</taxon>
        <taxon>Bryophyta</taxon>
        <taxon>Bryophytina</taxon>
        <taxon>Bryopsida</taxon>
        <taxon>Funariidae</taxon>
        <taxon>Funariales</taxon>
        <taxon>Funariaceae</taxon>
        <taxon>Physcomitrium</taxon>
    </lineage>
</organism>
<dbReference type="KEGG" id="ppp:112293090"/>
<dbReference type="EnsemblPlants" id="Pp3c16_1200V3.3">
    <property type="protein sequence ID" value="Pp3c16_1200V3.3"/>
    <property type="gene ID" value="Pp3c16_1200"/>
</dbReference>
<feature type="region of interest" description="Disordered" evidence="1">
    <location>
        <begin position="558"/>
        <end position="582"/>
    </location>
</feature>
<reference evidence="2 4" key="2">
    <citation type="journal article" date="2018" name="Plant J.">
        <title>The Physcomitrella patens chromosome-scale assembly reveals moss genome structure and evolution.</title>
        <authorList>
            <person name="Lang D."/>
            <person name="Ullrich K.K."/>
            <person name="Murat F."/>
            <person name="Fuchs J."/>
            <person name="Jenkins J."/>
            <person name="Haas F.B."/>
            <person name="Piednoel M."/>
            <person name="Gundlach H."/>
            <person name="Van Bel M."/>
            <person name="Meyberg R."/>
            <person name="Vives C."/>
            <person name="Morata J."/>
            <person name="Symeonidi A."/>
            <person name="Hiss M."/>
            <person name="Muchero W."/>
            <person name="Kamisugi Y."/>
            <person name="Saleh O."/>
            <person name="Blanc G."/>
            <person name="Decker E.L."/>
            <person name="van Gessel N."/>
            <person name="Grimwood J."/>
            <person name="Hayes R.D."/>
            <person name="Graham S.W."/>
            <person name="Gunter L.E."/>
            <person name="McDaniel S.F."/>
            <person name="Hoernstein S.N.W."/>
            <person name="Larsson A."/>
            <person name="Li F.W."/>
            <person name="Perroud P.F."/>
            <person name="Phillips J."/>
            <person name="Ranjan P."/>
            <person name="Rokshar D.S."/>
            <person name="Rothfels C.J."/>
            <person name="Schneider L."/>
            <person name="Shu S."/>
            <person name="Stevenson D.W."/>
            <person name="Thummler F."/>
            <person name="Tillich M."/>
            <person name="Villarreal Aguilar J.C."/>
            <person name="Widiez T."/>
            <person name="Wong G.K."/>
            <person name="Wymore A."/>
            <person name="Zhang Y."/>
            <person name="Zimmer A.D."/>
            <person name="Quatrano R.S."/>
            <person name="Mayer K.F.X."/>
            <person name="Goodstein D."/>
            <person name="Casacuberta J.M."/>
            <person name="Vandepoele K."/>
            <person name="Reski R."/>
            <person name="Cuming A.C."/>
            <person name="Tuskan G.A."/>
            <person name="Maumus F."/>
            <person name="Salse J."/>
            <person name="Schmutz J."/>
            <person name="Rensing S.A."/>
        </authorList>
    </citation>
    <scope>NUCLEOTIDE SEQUENCE [LARGE SCALE GENOMIC DNA]</scope>
    <source>
        <strain evidence="3 4">cv. Gransden 2004</strain>
    </source>
</reference>
<proteinExistence type="predicted"/>
<feature type="compositionally biased region" description="Polar residues" evidence="1">
    <location>
        <begin position="424"/>
        <end position="433"/>
    </location>
</feature>
<dbReference type="PANTHER" id="PTHR35133">
    <property type="entry name" value="PROTEIN EFFECTOR OF TRANSCRIPTION 2-RELATED"/>
    <property type="match status" value="1"/>
</dbReference>
<dbReference type="InterPro" id="IPR038909">
    <property type="entry name" value="Effector_transcript"/>
</dbReference>
<dbReference type="RefSeq" id="XP_024397931.1">
    <property type="nucleotide sequence ID" value="XM_024542163.2"/>
</dbReference>
<dbReference type="Gramene" id="Pp3c16_1200V3.1">
    <property type="protein sequence ID" value="Pp3c16_1200V3.1"/>
    <property type="gene ID" value="Pp3c16_1200"/>
</dbReference>
<evidence type="ECO:0008006" key="5">
    <source>
        <dbReference type="Google" id="ProtNLM"/>
    </source>
</evidence>
<dbReference type="PaxDb" id="3218-PP1S144_109V6.1"/>
<feature type="compositionally biased region" description="Basic residues" evidence="1">
    <location>
        <begin position="395"/>
        <end position="405"/>
    </location>
</feature>
<feature type="compositionally biased region" description="Polar residues" evidence="1">
    <location>
        <begin position="564"/>
        <end position="582"/>
    </location>
</feature>
<sequence>MPFPGGDGGHGMNPMTDFKPVNAQGKKQRMKREDHAHVKHDSSFSDWKVLVGPSDWKDHACGKAQDRFRVKNLPTSYSGSGLYELGVTPPAWLPPQRNNYPGILKPQDVVVVYLGCAESVNYHLQRYGQTGAHLEGVRSTRLFSAKNETASKPGLPQLEKTRSFASECRNLSIDLAPGADGDVSTGSNGSIDNTDDLQATSEKKRANTSDHIGNRSPVRGPCLFSEVFALGCSIAFRWAATDSKAAADKAEFELTEVFDYAWKRGGNFRQRSADILAKIVKGGALGSNDLPYGCFGYNSRCICFFFKRSRVGVKIAARKLPDDNHRFVRSRRSNPSGGSDFFSFRYSPPLLPGKTAKSAAFTKLDIPIDRCGILLESGLPCSALPVKGGKRCRIHKKISHKKPARVAHTSSPTYDSNGALPRDTNVSKNSGKTPTKPPPEHSTSCFPYRPQVQPVPGAPAEPKRRGSLSFNSWLRTSELRMAKSREWAELKTPLSPRPEGTRRSSTSYSSILATCEESMYESPCRSPSRREICGLKLLDGTVCPDPPRPDRKRCEAHKGLRNQMLPQSPVYSSTASLRQGFV</sequence>
<feature type="compositionally biased region" description="Gly residues" evidence="1">
    <location>
        <begin position="1"/>
        <end position="11"/>
    </location>
</feature>
<reference evidence="2 4" key="1">
    <citation type="journal article" date="2008" name="Science">
        <title>The Physcomitrella genome reveals evolutionary insights into the conquest of land by plants.</title>
        <authorList>
            <person name="Rensing S."/>
            <person name="Lang D."/>
            <person name="Zimmer A."/>
            <person name="Terry A."/>
            <person name="Salamov A."/>
            <person name="Shapiro H."/>
            <person name="Nishiyama T."/>
            <person name="Perroud P.-F."/>
            <person name="Lindquist E."/>
            <person name="Kamisugi Y."/>
            <person name="Tanahashi T."/>
            <person name="Sakakibara K."/>
            <person name="Fujita T."/>
            <person name="Oishi K."/>
            <person name="Shin-I T."/>
            <person name="Kuroki Y."/>
            <person name="Toyoda A."/>
            <person name="Suzuki Y."/>
            <person name="Hashimoto A."/>
            <person name="Yamaguchi K."/>
            <person name="Sugano A."/>
            <person name="Kohara Y."/>
            <person name="Fujiyama A."/>
            <person name="Anterola A."/>
            <person name="Aoki S."/>
            <person name="Ashton N."/>
            <person name="Barbazuk W.B."/>
            <person name="Barker E."/>
            <person name="Bennetzen J."/>
            <person name="Bezanilla M."/>
            <person name="Blankenship R."/>
            <person name="Cho S.H."/>
            <person name="Dutcher S."/>
            <person name="Estelle M."/>
            <person name="Fawcett J.A."/>
            <person name="Gundlach H."/>
            <person name="Hanada K."/>
            <person name="Heyl A."/>
            <person name="Hicks K.A."/>
            <person name="Hugh J."/>
            <person name="Lohr M."/>
            <person name="Mayer K."/>
            <person name="Melkozernov A."/>
            <person name="Murata T."/>
            <person name="Nelson D."/>
            <person name="Pils B."/>
            <person name="Prigge M."/>
            <person name="Reiss B."/>
            <person name="Renner T."/>
            <person name="Rombauts S."/>
            <person name="Rushton P."/>
            <person name="Sanderfoot A."/>
            <person name="Schween G."/>
            <person name="Shiu S.-H."/>
            <person name="Stueber K."/>
            <person name="Theodoulou F.L."/>
            <person name="Tu H."/>
            <person name="Van de Peer Y."/>
            <person name="Verrier P.J."/>
            <person name="Waters E."/>
            <person name="Wood A."/>
            <person name="Yang L."/>
            <person name="Cove D."/>
            <person name="Cuming A."/>
            <person name="Hasebe M."/>
            <person name="Lucas S."/>
            <person name="Mishler D.B."/>
            <person name="Reski R."/>
            <person name="Grigoriev I."/>
            <person name="Quatrano R.S."/>
            <person name="Boore J.L."/>
        </authorList>
    </citation>
    <scope>NUCLEOTIDE SEQUENCE [LARGE SCALE GENOMIC DNA]</scope>
    <source>
        <strain evidence="3 4">cv. Gransden 2004</strain>
    </source>
</reference>
<evidence type="ECO:0000313" key="2">
    <source>
        <dbReference type="EMBL" id="PNR37194.1"/>
    </source>
</evidence>
<dbReference type="EnsemblPlants" id="Pp3c16_1200V3.1">
    <property type="protein sequence ID" value="Pp3c16_1200V3.1"/>
    <property type="gene ID" value="Pp3c16_1200"/>
</dbReference>
<evidence type="ECO:0000256" key="1">
    <source>
        <dbReference type="SAM" id="MobiDB-lite"/>
    </source>
</evidence>
<feature type="region of interest" description="Disordered" evidence="1">
    <location>
        <begin position="395"/>
        <end position="466"/>
    </location>
</feature>
<dbReference type="GO" id="GO:0003677">
    <property type="term" value="F:DNA binding"/>
    <property type="evidence" value="ECO:0007669"/>
    <property type="project" value="InterPro"/>
</dbReference>
<feature type="region of interest" description="Disordered" evidence="1">
    <location>
        <begin position="1"/>
        <end position="27"/>
    </location>
</feature>
<dbReference type="Pfam" id="PF19239">
    <property type="entry name" value="GIY_YIG_domain"/>
    <property type="match status" value="2"/>
</dbReference>
<dbReference type="OrthoDB" id="1922121at2759"/>
<dbReference type="PANTHER" id="PTHR35133:SF1">
    <property type="entry name" value="PROTEIN EFFECTOR OF TRANSCRIPTION 2-RELATED"/>
    <property type="match status" value="1"/>
</dbReference>
<feature type="compositionally biased region" description="Polar residues" evidence="1">
    <location>
        <begin position="184"/>
        <end position="200"/>
    </location>
</feature>
<feature type="region of interest" description="Disordered" evidence="1">
    <location>
        <begin position="179"/>
        <end position="212"/>
    </location>
</feature>